<sequence length="109" mass="12412">MGQEDPGKEQQLFMYLVGTFQSSAWIALGKMKNPMTDKIEKNLDQASYYIDLLDMLQSKTKGNVSEYEEQMLINTVSELKMNFIDEQKNTNSPAGTKEQESEDSTGEEE</sequence>
<feature type="transmembrane region" description="Helical" evidence="2">
    <location>
        <begin position="12"/>
        <end position="28"/>
    </location>
</feature>
<dbReference type="InterPro" id="IPR014995">
    <property type="entry name" value="DUF1844"/>
</dbReference>
<proteinExistence type="predicted"/>
<keyword evidence="2" id="KW-0812">Transmembrane</keyword>
<reference evidence="3" key="1">
    <citation type="submission" date="2018-05" db="EMBL/GenBank/DDBJ databases">
        <authorList>
            <person name="Lanie J.A."/>
            <person name="Ng W.-L."/>
            <person name="Kazmierczak K.M."/>
            <person name="Andrzejewski T.M."/>
            <person name="Davidsen T.M."/>
            <person name="Wayne K.J."/>
            <person name="Tettelin H."/>
            <person name="Glass J.I."/>
            <person name="Rusch D."/>
            <person name="Podicherti R."/>
            <person name="Tsui H.-C.T."/>
            <person name="Winkler M.E."/>
        </authorList>
    </citation>
    <scope>NUCLEOTIDE SEQUENCE</scope>
</reference>
<dbReference type="Pfam" id="PF08899">
    <property type="entry name" value="DUF1844"/>
    <property type="match status" value="1"/>
</dbReference>
<feature type="region of interest" description="Disordered" evidence="1">
    <location>
        <begin position="84"/>
        <end position="109"/>
    </location>
</feature>
<feature type="compositionally biased region" description="Acidic residues" evidence="1">
    <location>
        <begin position="100"/>
        <end position="109"/>
    </location>
</feature>
<name>A0A381TN20_9ZZZZ</name>
<organism evidence="3">
    <name type="scientific">marine metagenome</name>
    <dbReference type="NCBI Taxonomy" id="408172"/>
    <lineage>
        <taxon>unclassified sequences</taxon>
        <taxon>metagenomes</taxon>
        <taxon>ecological metagenomes</taxon>
    </lineage>
</organism>
<accession>A0A381TN20</accession>
<keyword evidence="2" id="KW-1133">Transmembrane helix</keyword>
<evidence type="ECO:0000256" key="2">
    <source>
        <dbReference type="SAM" id="Phobius"/>
    </source>
</evidence>
<dbReference type="AlphaFoldDB" id="A0A381TN20"/>
<gene>
    <name evidence="3" type="ORF">METZ01_LOCUS70320</name>
</gene>
<evidence type="ECO:0000256" key="1">
    <source>
        <dbReference type="SAM" id="MobiDB-lite"/>
    </source>
</evidence>
<dbReference type="EMBL" id="UINC01004872">
    <property type="protein sequence ID" value="SVA17466.1"/>
    <property type="molecule type" value="Genomic_DNA"/>
</dbReference>
<evidence type="ECO:0008006" key="4">
    <source>
        <dbReference type="Google" id="ProtNLM"/>
    </source>
</evidence>
<keyword evidence="2" id="KW-0472">Membrane</keyword>
<evidence type="ECO:0000313" key="3">
    <source>
        <dbReference type="EMBL" id="SVA17466.1"/>
    </source>
</evidence>
<protein>
    <recommendedName>
        <fullName evidence="4">DUF1844 domain-containing protein</fullName>
    </recommendedName>
</protein>